<gene>
    <name evidence="1" type="ORF">J3D65DRAFT_117268</name>
</gene>
<sequence length="229" mass="25080">MPSPVPPLYVSPTTSLLHSLQQQLQKTYQLLRPKNPAPSHCSKWAFGATAYFSPTATLTFCPSSKEICKPGSTSPTKTLDVLRLPRSAATTHKLDDGRLDARLKKFRDDEKAGKSAGDYDFGIGGGFHVAIVILGAAAMGVGAKIRDDDRAYMMQALKTRCFGMYDKEKKDIYQALEKYENNGKSVKISAPGLIETCETLPRHPHRIPGMINLPDPGMFAGHETVPLTM</sequence>
<keyword evidence="2" id="KW-1185">Reference proteome</keyword>
<dbReference type="EMBL" id="JBBPEH010000012">
    <property type="protein sequence ID" value="KAK7531514.1"/>
    <property type="molecule type" value="Genomic_DNA"/>
</dbReference>
<proteinExistence type="predicted"/>
<protein>
    <submittedName>
        <fullName evidence="1">Uncharacterized protein</fullName>
    </submittedName>
</protein>
<evidence type="ECO:0000313" key="1">
    <source>
        <dbReference type="EMBL" id="KAK7531514.1"/>
    </source>
</evidence>
<dbReference type="RefSeq" id="XP_066651338.1">
    <property type="nucleotide sequence ID" value="XM_066793791.1"/>
</dbReference>
<dbReference type="Proteomes" id="UP001360953">
    <property type="component" value="Unassembled WGS sequence"/>
</dbReference>
<dbReference type="GeneID" id="92026697"/>
<evidence type="ECO:0000313" key="2">
    <source>
        <dbReference type="Proteomes" id="UP001360953"/>
    </source>
</evidence>
<name>A0ABR1LA03_9PEZI</name>
<organism evidence="1 2">
    <name type="scientific">Phyllosticta citribraziliensis</name>
    <dbReference type="NCBI Taxonomy" id="989973"/>
    <lineage>
        <taxon>Eukaryota</taxon>
        <taxon>Fungi</taxon>
        <taxon>Dikarya</taxon>
        <taxon>Ascomycota</taxon>
        <taxon>Pezizomycotina</taxon>
        <taxon>Dothideomycetes</taxon>
        <taxon>Dothideomycetes incertae sedis</taxon>
        <taxon>Botryosphaeriales</taxon>
        <taxon>Phyllostictaceae</taxon>
        <taxon>Phyllosticta</taxon>
    </lineage>
</organism>
<accession>A0ABR1LA03</accession>
<comment type="caution">
    <text evidence="1">The sequence shown here is derived from an EMBL/GenBank/DDBJ whole genome shotgun (WGS) entry which is preliminary data.</text>
</comment>
<reference evidence="1 2" key="1">
    <citation type="submission" date="2024-04" db="EMBL/GenBank/DDBJ databases">
        <title>Phyllosticta paracitricarpa is synonymous to the EU quarantine fungus P. citricarpa based on phylogenomic analyses.</title>
        <authorList>
            <consortium name="Lawrence Berkeley National Laboratory"/>
            <person name="Van ingen-buijs V.A."/>
            <person name="Van westerhoven A.C."/>
            <person name="Haridas S."/>
            <person name="Skiadas P."/>
            <person name="Martin F."/>
            <person name="Groenewald J.Z."/>
            <person name="Crous P.W."/>
            <person name="Seidl M.F."/>
        </authorList>
    </citation>
    <scope>NUCLEOTIDE SEQUENCE [LARGE SCALE GENOMIC DNA]</scope>
    <source>
        <strain evidence="1 2">CPC 17464</strain>
    </source>
</reference>